<evidence type="ECO:0000256" key="8">
    <source>
        <dbReference type="PIRSR" id="PIRSR000114-2"/>
    </source>
</evidence>
<dbReference type="PRINTS" id="PR00077">
    <property type="entry name" value="GPDHDRGNASE"/>
</dbReference>
<sequence>MSFFSKLFRRRWQLPFYRKINGSIGNVAIIGSGSWATAIAKIVIEHTHYIGWYMRSQEKISNFKLYGHNPGYLTSTHFNIDEIDFYTDINKIINDFDTLIFVIPSPYLKDLLDKITINIKDKNIITAIKGLVPGENLTCSEYIHQKFKVNYEQLAIIGGPSHSEEVAMERLTYLTVGCSNEQKAENICNILRSNYIKAKTSNDVLGIEYASVLKNVYAIAAGICDGLKYGDNFQAVLLSNAIAEMELFLTTIAPINRTISDSVYMGDQLVTGYSNFSRNRTFGTMIGRGYSIKSAQIEMQMIAEGYYGTKCMYEINKDIQAKMPILSSMYNILYKKADVKQEIILLTDSFR</sequence>
<comment type="caution">
    <text evidence="14">The sequence shown here is derived from an EMBL/GenBank/DDBJ whole genome shotgun (WGS) entry which is preliminary data.</text>
</comment>
<proteinExistence type="inferred from homology"/>
<dbReference type="GO" id="GO:0051287">
    <property type="term" value="F:NAD binding"/>
    <property type="evidence" value="ECO:0007669"/>
    <property type="project" value="InterPro"/>
</dbReference>
<evidence type="ECO:0000256" key="3">
    <source>
        <dbReference type="ARBA" id="ARBA00023002"/>
    </source>
</evidence>
<keyword evidence="3 10" id="KW-0560">Oxidoreductase</keyword>
<name>A0A134BI16_9BACT</name>
<dbReference type="GO" id="GO:0005975">
    <property type="term" value="P:carbohydrate metabolic process"/>
    <property type="evidence" value="ECO:0007669"/>
    <property type="project" value="InterPro"/>
</dbReference>
<feature type="domain" description="Glycerol-3-phosphate dehydrogenase NAD-dependent N-terminal" evidence="12">
    <location>
        <begin position="26"/>
        <end position="183"/>
    </location>
</feature>
<dbReference type="PANTHER" id="PTHR11728">
    <property type="entry name" value="GLYCEROL-3-PHOSPHATE DEHYDROGENASE"/>
    <property type="match status" value="1"/>
</dbReference>
<evidence type="ECO:0000256" key="4">
    <source>
        <dbReference type="ARBA" id="ARBA00023098"/>
    </source>
</evidence>
<evidence type="ECO:0000256" key="9">
    <source>
        <dbReference type="PIRSR" id="PIRSR000114-3"/>
    </source>
</evidence>
<dbReference type="AlphaFoldDB" id="A0A134BI16"/>
<keyword evidence="9 10" id="KW-0520">NAD</keyword>
<keyword evidence="5" id="KW-0594">Phospholipid biosynthesis</keyword>
<accession>A0A134BI16</accession>
<dbReference type="Proteomes" id="UP000070531">
    <property type="component" value="Unassembled WGS sequence"/>
</dbReference>
<dbReference type="PROSITE" id="PS00957">
    <property type="entry name" value="NAD_G3PDH"/>
    <property type="match status" value="1"/>
</dbReference>
<dbReference type="SUPFAM" id="SSF51735">
    <property type="entry name" value="NAD(P)-binding Rossmann-fold domains"/>
    <property type="match status" value="1"/>
</dbReference>
<feature type="binding site" evidence="8">
    <location>
        <begin position="278"/>
        <end position="279"/>
    </location>
    <ligand>
        <name>substrate</name>
    </ligand>
</feature>
<comment type="catalytic activity">
    <reaction evidence="11">
        <text>sn-glycerol 3-phosphate + NADP(+) = dihydroxyacetone phosphate + NADPH + H(+)</text>
        <dbReference type="Rhea" id="RHEA:11096"/>
        <dbReference type="ChEBI" id="CHEBI:15378"/>
        <dbReference type="ChEBI" id="CHEBI:57597"/>
        <dbReference type="ChEBI" id="CHEBI:57642"/>
        <dbReference type="ChEBI" id="CHEBI:57783"/>
        <dbReference type="ChEBI" id="CHEBI:58349"/>
        <dbReference type="EC" id="1.1.1.94"/>
    </reaction>
</comment>
<organism evidence="14">
    <name type="scientific">Prevotella amnii</name>
    <dbReference type="NCBI Taxonomy" id="419005"/>
    <lineage>
        <taxon>Bacteria</taxon>
        <taxon>Pseudomonadati</taxon>
        <taxon>Bacteroidota</taxon>
        <taxon>Bacteroidia</taxon>
        <taxon>Bacteroidales</taxon>
        <taxon>Prevotellaceae</taxon>
        <taxon>Prevotella</taxon>
    </lineage>
</organism>
<dbReference type="GO" id="GO:0005829">
    <property type="term" value="C:cytosol"/>
    <property type="evidence" value="ECO:0007669"/>
    <property type="project" value="TreeGrafter"/>
</dbReference>
<protein>
    <recommendedName>
        <fullName evidence="11">Glycerol-3-phosphate dehydrogenase</fullName>
        <ecNumber evidence="11">1.1.1.94</ecNumber>
    </recommendedName>
</protein>
<evidence type="ECO:0000256" key="5">
    <source>
        <dbReference type="ARBA" id="ARBA00023209"/>
    </source>
</evidence>
<keyword evidence="2" id="KW-0444">Lipid biosynthesis</keyword>
<gene>
    <name evidence="14" type="ORF">HMPREF1860_00567</name>
</gene>
<feature type="binding site" evidence="8">
    <location>
        <position position="129"/>
    </location>
    <ligand>
        <name>substrate</name>
    </ligand>
</feature>
<dbReference type="InterPro" id="IPR008927">
    <property type="entry name" value="6-PGluconate_DH-like_C_sf"/>
</dbReference>
<evidence type="ECO:0000256" key="6">
    <source>
        <dbReference type="ARBA" id="ARBA00023264"/>
    </source>
</evidence>
<evidence type="ECO:0000256" key="2">
    <source>
        <dbReference type="ARBA" id="ARBA00022516"/>
    </source>
</evidence>
<dbReference type="PANTHER" id="PTHR11728:SF1">
    <property type="entry name" value="GLYCEROL-3-PHOSPHATE DEHYDROGENASE [NAD(+)] 2, CHLOROPLASTIC"/>
    <property type="match status" value="1"/>
</dbReference>
<dbReference type="Gene3D" id="3.40.50.720">
    <property type="entry name" value="NAD(P)-binding Rossmann-like Domain"/>
    <property type="match status" value="1"/>
</dbReference>
<comment type="similarity">
    <text evidence="1 10">Belongs to the NAD-dependent glycerol-3-phosphate dehydrogenase family.</text>
</comment>
<dbReference type="PATRIC" id="fig|419005.5.peg.569"/>
<evidence type="ECO:0000256" key="7">
    <source>
        <dbReference type="PIRSR" id="PIRSR000114-1"/>
    </source>
</evidence>
<evidence type="ECO:0000313" key="14">
    <source>
        <dbReference type="EMBL" id="KXB79570.1"/>
    </source>
</evidence>
<dbReference type="STRING" id="419005.HMPREF1860_00567"/>
<evidence type="ECO:0000259" key="12">
    <source>
        <dbReference type="Pfam" id="PF01210"/>
    </source>
</evidence>
<dbReference type="GO" id="GO:0008654">
    <property type="term" value="P:phospholipid biosynthetic process"/>
    <property type="evidence" value="ECO:0007669"/>
    <property type="project" value="UniProtKB-KW"/>
</dbReference>
<evidence type="ECO:0000256" key="1">
    <source>
        <dbReference type="ARBA" id="ARBA00011009"/>
    </source>
</evidence>
<feature type="binding site" evidence="9">
    <location>
        <position position="278"/>
    </location>
    <ligand>
        <name>NAD(+)</name>
        <dbReference type="ChEBI" id="CHEBI:57540"/>
    </ligand>
</feature>
<dbReference type="InterPro" id="IPR036291">
    <property type="entry name" value="NAD(P)-bd_dom_sf"/>
</dbReference>
<dbReference type="GO" id="GO:0046168">
    <property type="term" value="P:glycerol-3-phosphate catabolic process"/>
    <property type="evidence" value="ECO:0007669"/>
    <property type="project" value="InterPro"/>
</dbReference>
<reference evidence="14 15" key="1">
    <citation type="submission" date="2016-01" db="EMBL/GenBank/DDBJ databases">
        <authorList>
            <person name="Oliw E.H."/>
        </authorList>
    </citation>
    <scope>NUCLEOTIDE SEQUENCE [LARGE SCALE GENOMIC DNA]</scope>
    <source>
        <strain evidence="14 15">DNF00307</strain>
    </source>
</reference>
<evidence type="ECO:0000313" key="15">
    <source>
        <dbReference type="Proteomes" id="UP000070531"/>
    </source>
</evidence>
<feature type="active site" description="Proton acceptor" evidence="7">
    <location>
        <position position="214"/>
    </location>
</feature>
<dbReference type="EC" id="1.1.1.94" evidence="11"/>
<evidence type="ECO:0000256" key="11">
    <source>
        <dbReference type="RuleBase" id="RU000439"/>
    </source>
</evidence>
<feature type="domain" description="Glycerol-3-phosphate dehydrogenase NAD-dependent C-terminal" evidence="13">
    <location>
        <begin position="203"/>
        <end position="341"/>
    </location>
</feature>
<dbReference type="PIRSF" id="PIRSF000114">
    <property type="entry name" value="Glycerol-3-P_dh"/>
    <property type="match status" value="1"/>
</dbReference>
<dbReference type="SUPFAM" id="SSF48179">
    <property type="entry name" value="6-phosphogluconate dehydrogenase C-terminal domain-like"/>
    <property type="match status" value="1"/>
</dbReference>
<dbReference type="Gene3D" id="1.10.1040.10">
    <property type="entry name" value="N-(1-d-carboxylethyl)-l-norvaline Dehydrogenase, domain 2"/>
    <property type="match status" value="1"/>
</dbReference>
<dbReference type="GO" id="GO:0141153">
    <property type="term" value="F:glycerol-3-phosphate dehydrogenase (NADP+) activity"/>
    <property type="evidence" value="ECO:0007669"/>
    <property type="project" value="RHEA"/>
</dbReference>
<dbReference type="EMBL" id="LSDL01000025">
    <property type="protein sequence ID" value="KXB79570.1"/>
    <property type="molecule type" value="Genomic_DNA"/>
</dbReference>
<dbReference type="InterPro" id="IPR006168">
    <property type="entry name" value="G3P_DH_NAD-dep"/>
</dbReference>
<evidence type="ECO:0000256" key="10">
    <source>
        <dbReference type="RuleBase" id="RU000437"/>
    </source>
</evidence>
<dbReference type="RefSeq" id="WP_060932644.1">
    <property type="nucleotide sequence ID" value="NZ_KQ960490.1"/>
</dbReference>
<dbReference type="InterPro" id="IPR006109">
    <property type="entry name" value="G3P_DH_NAD-dep_C"/>
</dbReference>
<evidence type="ECO:0000259" key="13">
    <source>
        <dbReference type="Pfam" id="PF07479"/>
    </source>
</evidence>
<dbReference type="InterPro" id="IPR013328">
    <property type="entry name" value="6PGD_dom2"/>
</dbReference>
<dbReference type="Pfam" id="PF07479">
    <property type="entry name" value="NAD_Gly3P_dh_C"/>
    <property type="match status" value="1"/>
</dbReference>
<keyword evidence="6" id="KW-1208">Phospholipid metabolism</keyword>
<dbReference type="InterPro" id="IPR011128">
    <property type="entry name" value="G3P_DH_NAD-dep_N"/>
</dbReference>
<dbReference type="Pfam" id="PF01210">
    <property type="entry name" value="NAD_Gly3P_dh_N"/>
    <property type="match status" value="1"/>
</dbReference>
<keyword evidence="4" id="KW-0443">Lipid metabolism</keyword>